<dbReference type="PRINTS" id="PR00081">
    <property type="entry name" value="GDHRDH"/>
</dbReference>
<organism evidence="2">
    <name type="scientific">Rhipicephalus zambeziensis</name>
    <dbReference type="NCBI Taxonomy" id="60191"/>
    <lineage>
        <taxon>Eukaryota</taxon>
        <taxon>Metazoa</taxon>
        <taxon>Ecdysozoa</taxon>
        <taxon>Arthropoda</taxon>
        <taxon>Chelicerata</taxon>
        <taxon>Arachnida</taxon>
        <taxon>Acari</taxon>
        <taxon>Parasitiformes</taxon>
        <taxon>Ixodida</taxon>
        <taxon>Ixodoidea</taxon>
        <taxon>Ixodidae</taxon>
        <taxon>Rhipicephalinae</taxon>
        <taxon>Rhipicephalus</taxon>
        <taxon>Rhipicephalus</taxon>
    </lineage>
</organism>
<dbReference type="PANTHER" id="PTHR43157:SF31">
    <property type="entry name" value="PHOSPHATIDYLINOSITOL-GLYCAN BIOSYNTHESIS CLASS F PROTEIN"/>
    <property type="match status" value="1"/>
</dbReference>
<name>A0A224YWT0_9ACAR</name>
<reference evidence="2" key="1">
    <citation type="journal article" date="2017" name="Parasit. Vectors">
        <title>Sialotranscriptomics of Rhipicephalus zambeziensis reveals intricate expression profiles of secretory proteins and suggests tight temporal transcriptional regulation during blood-feeding.</title>
        <authorList>
            <person name="de Castro M.H."/>
            <person name="de Klerk D."/>
            <person name="Pienaar R."/>
            <person name="Rees D.J.G."/>
            <person name="Mans B.J."/>
        </authorList>
    </citation>
    <scope>NUCLEOTIDE SEQUENCE</scope>
    <source>
        <tissue evidence="2">Salivary glands</tissue>
    </source>
</reference>
<evidence type="ECO:0000256" key="1">
    <source>
        <dbReference type="ARBA" id="ARBA00023002"/>
    </source>
</evidence>
<proteinExistence type="predicted"/>
<dbReference type="AlphaFoldDB" id="A0A224YWT0"/>
<dbReference type="InterPro" id="IPR002347">
    <property type="entry name" value="SDR_fam"/>
</dbReference>
<protein>
    <submittedName>
        <fullName evidence="2">Dehydrogenase</fullName>
    </submittedName>
</protein>
<dbReference type="SUPFAM" id="SSF51735">
    <property type="entry name" value="NAD(P)-binding Rossmann-fold domains"/>
    <property type="match status" value="1"/>
</dbReference>
<dbReference type="InterPro" id="IPR036291">
    <property type="entry name" value="NAD(P)-bd_dom_sf"/>
</dbReference>
<keyword evidence="1" id="KW-0560">Oxidoreductase</keyword>
<sequence>MGVEELPTASHQKVFATIWRTVREALFLLQVGTLCVLALMVRKGVCHSNASMDGKTVIVTGANAGIGKATAMALARRKARVILACRNMDKAKRAAQEILESTGQSVVIKELDLASFKSVNRFCDDIFKTETRLDVLVNNAGIVTDSKAVRLTEDGYELCYQSNYLSHYLLTMRLLGVTVNALHPGDVKTDIATNSPGGLFFSLLLALGGKTTEQGAQTSIYLAVEPNMGTGHYYSDCRRAWISRQAANRRRCERFFWHSARLVHLDEDLVNALIGK</sequence>
<dbReference type="EMBL" id="GFPF01007146">
    <property type="protein sequence ID" value="MAA18292.1"/>
    <property type="molecule type" value="Transcribed_RNA"/>
</dbReference>
<dbReference type="PANTHER" id="PTHR43157">
    <property type="entry name" value="PHOSPHATIDYLINOSITOL-GLYCAN BIOSYNTHESIS CLASS F PROTEIN-RELATED"/>
    <property type="match status" value="1"/>
</dbReference>
<accession>A0A224YWT0</accession>
<dbReference type="Pfam" id="PF00106">
    <property type="entry name" value="adh_short"/>
    <property type="match status" value="1"/>
</dbReference>
<dbReference type="GO" id="GO:0016491">
    <property type="term" value="F:oxidoreductase activity"/>
    <property type="evidence" value="ECO:0007669"/>
    <property type="project" value="UniProtKB-KW"/>
</dbReference>
<evidence type="ECO:0000313" key="2">
    <source>
        <dbReference type="EMBL" id="MAA18292.1"/>
    </source>
</evidence>
<dbReference type="Gene3D" id="3.40.50.720">
    <property type="entry name" value="NAD(P)-binding Rossmann-like Domain"/>
    <property type="match status" value="2"/>
</dbReference>